<dbReference type="GO" id="GO:0030001">
    <property type="term" value="P:metal ion transport"/>
    <property type="evidence" value="ECO:0007669"/>
    <property type="project" value="UniProtKB-ARBA"/>
</dbReference>
<feature type="transmembrane region" description="Helical" evidence="8">
    <location>
        <begin position="244"/>
        <end position="269"/>
    </location>
</feature>
<dbReference type="EMBL" id="JAAIRM010000028">
    <property type="protein sequence ID" value="NSI20354.1"/>
    <property type="molecule type" value="Genomic_DNA"/>
</dbReference>
<evidence type="ECO:0000313" key="22">
    <source>
        <dbReference type="Proteomes" id="UP000283834"/>
    </source>
</evidence>
<dbReference type="InterPro" id="IPR003445">
    <property type="entry name" value="Cat_transpt"/>
</dbReference>
<dbReference type="EMBL" id="QRIS01000008">
    <property type="protein sequence ID" value="RHG85983.1"/>
    <property type="molecule type" value="Genomic_DNA"/>
</dbReference>
<dbReference type="EMBL" id="QRWQ01000010">
    <property type="protein sequence ID" value="RGT37805.1"/>
    <property type="molecule type" value="Genomic_DNA"/>
</dbReference>
<keyword evidence="5 8" id="KW-1133">Transmembrane helix</keyword>
<dbReference type="GO" id="GO:0005886">
    <property type="term" value="C:plasma membrane"/>
    <property type="evidence" value="ECO:0007669"/>
    <property type="project" value="UniProtKB-SubCell"/>
</dbReference>
<evidence type="ECO:0000256" key="2">
    <source>
        <dbReference type="ARBA" id="ARBA00022448"/>
    </source>
</evidence>
<dbReference type="Proteomes" id="UP000283981">
    <property type="component" value="Unassembled WGS sequence"/>
</dbReference>
<evidence type="ECO:0000256" key="1">
    <source>
        <dbReference type="ARBA" id="ARBA00004651"/>
    </source>
</evidence>
<dbReference type="Proteomes" id="UP001297370">
    <property type="component" value="Unassembled WGS sequence"/>
</dbReference>
<dbReference type="EMBL" id="JAQMLR010000002">
    <property type="protein sequence ID" value="MDB8737672.1"/>
    <property type="molecule type" value="Genomic_DNA"/>
</dbReference>
<dbReference type="Proteomes" id="UP000283834">
    <property type="component" value="Unassembled WGS sequence"/>
</dbReference>
<organism evidence="17 25">
    <name type="scientific">Mediterraneibacter gnavus</name>
    <name type="common">Ruminococcus gnavus</name>
    <dbReference type="NCBI Taxonomy" id="33038"/>
    <lineage>
        <taxon>Bacteria</taxon>
        <taxon>Bacillati</taxon>
        <taxon>Bacillota</taxon>
        <taxon>Clostridia</taxon>
        <taxon>Lachnospirales</taxon>
        <taxon>Lachnospiraceae</taxon>
        <taxon>Mediterraneibacter</taxon>
    </lineage>
</organism>
<dbReference type="EMBL" id="JAAIRV010000016">
    <property type="protein sequence ID" value="NSI58577.1"/>
    <property type="molecule type" value="Genomic_DNA"/>
</dbReference>
<dbReference type="Proteomes" id="UP000286137">
    <property type="component" value="Unassembled WGS sequence"/>
</dbReference>
<dbReference type="PANTHER" id="PTHR32024:SF1">
    <property type="entry name" value="KTR SYSTEM POTASSIUM UPTAKE PROTEIN B"/>
    <property type="match status" value="1"/>
</dbReference>
<feature type="transmembrane region" description="Helical" evidence="8">
    <location>
        <begin position="201"/>
        <end position="223"/>
    </location>
</feature>
<evidence type="ECO:0000313" key="19">
    <source>
        <dbReference type="EMBL" id="RHG85983.1"/>
    </source>
</evidence>
<dbReference type="RefSeq" id="WP_004843791.1">
    <property type="nucleotide sequence ID" value="NZ_AP031446.1"/>
</dbReference>
<reference evidence="10" key="6">
    <citation type="submission" date="2023-01" db="EMBL/GenBank/DDBJ databases">
        <title>Human gut microbiome strain richness.</title>
        <authorList>
            <person name="Chen-Liaw A."/>
        </authorList>
    </citation>
    <scope>NUCLEOTIDE SEQUENCE</scope>
    <source>
        <strain evidence="10">1001217st1_A9_1001217B_191108</strain>
    </source>
</reference>
<evidence type="ECO:0000313" key="11">
    <source>
        <dbReference type="EMBL" id="MDE1203210.1"/>
    </source>
</evidence>
<reference evidence="9" key="4">
    <citation type="submission" date="2021-10" db="EMBL/GenBank/DDBJ databases">
        <title>Collection of gut derived symbiotic bacterial strains cultured from healthy donors.</title>
        <authorList>
            <person name="Lin H."/>
            <person name="Littmann E."/>
            <person name="Claire K."/>
            <person name="Pamer E."/>
        </authorList>
    </citation>
    <scope>NUCLEOTIDE SEQUENCE</scope>
    <source>
        <strain evidence="9">MSK.23.18</strain>
    </source>
</reference>
<evidence type="ECO:0000256" key="8">
    <source>
        <dbReference type="SAM" id="Phobius"/>
    </source>
</evidence>
<dbReference type="PANTHER" id="PTHR32024">
    <property type="entry name" value="TRK SYSTEM POTASSIUM UPTAKE PROTEIN TRKG-RELATED"/>
    <property type="match status" value="1"/>
</dbReference>
<dbReference type="Proteomes" id="UP001211731">
    <property type="component" value="Unassembled WGS sequence"/>
</dbReference>
<evidence type="ECO:0000313" key="26">
    <source>
        <dbReference type="Proteomes" id="UP000285697"/>
    </source>
</evidence>
<evidence type="ECO:0000313" key="12">
    <source>
        <dbReference type="EMBL" id="NSI20354.1"/>
    </source>
</evidence>
<evidence type="ECO:0000313" key="9">
    <source>
        <dbReference type="EMBL" id="MCB5619217.1"/>
    </source>
</evidence>
<evidence type="ECO:0000256" key="7">
    <source>
        <dbReference type="ARBA" id="ARBA00023136"/>
    </source>
</evidence>
<protein>
    <submittedName>
        <fullName evidence="17">Potassium transporter KtrB</fullName>
    </submittedName>
    <submittedName>
        <fullName evidence="10">Potassium transporter TrkG</fullName>
    </submittedName>
</protein>
<feature type="transmembrane region" description="Helical" evidence="8">
    <location>
        <begin position="86"/>
        <end position="109"/>
    </location>
</feature>
<keyword evidence="7 8" id="KW-0472">Membrane</keyword>
<dbReference type="Proteomes" id="UP000284472">
    <property type="component" value="Unassembled WGS sequence"/>
</dbReference>
<dbReference type="GO" id="GO:0008324">
    <property type="term" value="F:monoatomic cation transmembrane transporter activity"/>
    <property type="evidence" value="ECO:0007669"/>
    <property type="project" value="InterPro"/>
</dbReference>
<name>A0A2N5NFD0_MEDGN</name>
<proteinExistence type="predicted"/>
<evidence type="ECO:0000313" key="16">
    <source>
        <dbReference type="EMBL" id="RGT37805.1"/>
    </source>
</evidence>
<keyword evidence="6" id="KW-0406">Ion transport</keyword>
<comment type="caution">
    <text evidence="17">The sequence shown here is derived from an EMBL/GenBank/DDBJ whole genome shotgun (WGS) entry which is preliminary data.</text>
</comment>
<evidence type="ECO:0000313" key="14">
    <source>
        <dbReference type="EMBL" id="RGM23000.1"/>
    </source>
</evidence>
<dbReference type="EMBL" id="QRTJ01000037">
    <property type="protein sequence ID" value="RGQ62211.1"/>
    <property type="molecule type" value="Genomic_DNA"/>
</dbReference>
<dbReference type="Proteomes" id="UP001296643">
    <property type="component" value="Unassembled WGS sequence"/>
</dbReference>
<dbReference type="STRING" id="33038.GCA_900067245_01633"/>
<dbReference type="Pfam" id="PF02386">
    <property type="entry name" value="TrkH"/>
    <property type="match status" value="1"/>
</dbReference>
<comment type="subcellular location">
    <subcellularLocation>
        <location evidence="1">Cell membrane</location>
        <topology evidence="1">Multi-pass membrane protein</topology>
    </subcellularLocation>
</comment>
<reference evidence="12" key="2">
    <citation type="journal article" date="2020" name="Cell Host Microbe">
        <title>Functional and Genomic Variation between Human-Derived Isolates of Lachnospiraceae Reveals Inter- and Intra-Species Diversity.</title>
        <authorList>
            <person name="Sorbara M.T."/>
            <person name="Littmann E.R."/>
            <person name="Fontana E."/>
            <person name="Moody T.U."/>
            <person name="Kohout C.E."/>
            <person name="Gjonbalaj M."/>
            <person name="Eaton V."/>
            <person name="Seok R."/>
            <person name="Leiner I.M."/>
            <person name="Pamer E.G."/>
        </authorList>
    </citation>
    <scope>NUCLEOTIDE SEQUENCE</scope>
    <source>
        <strain evidence="13">MSK.15.32</strain>
        <strain evidence="12">MSK.22.53</strain>
    </source>
</reference>
<evidence type="ECO:0000313" key="27">
    <source>
        <dbReference type="Proteomes" id="UP000286137"/>
    </source>
</evidence>
<sequence>MKTDWQNVHSKVQEKRKKVTFNTMQIIAFGFLGVIFLGSILLYLPISNQEPIAYLDALFVSVSAVCVTGLVTVFPAAQFTLFGKVVLLGLIQIGGLGVIACTMAVFLAIRKKITMKSRVMIQQTYNLETLSGMVRFIIRILKGTVLVEGIGAVLFAFHFVPEYGFIKGVAYGIFHSVSAFCNAGIDVLGTSSFMEYVSSPLVSLTTMFLIVAGGLGFTVWHDVRMNLQDVAGQKRPLKRLFTRLHLQSKMVIVMTAGLIMIGTLGYFLLEYHNDATIGKLGFGEKLLASGFQSVTTRTAGFATVSQAELTSASKLFGCILMFIGGSPGGTAGGIKTTTMAILLLTCAAVIRGRKSTECFGRRLAESNVRSGIAIVFLTFAIWLTGLFGLAVLEPDERFIDLMYEATSAIGTVGLSADLTPSLTRGSHVILMILMYVGRIGPITMALVFAGREDMQAKFRDLPEKRIMLG</sequence>
<evidence type="ECO:0000313" key="17">
    <source>
        <dbReference type="EMBL" id="RHD07156.1"/>
    </source>
</evidence>
<evidence type="ECO:0000313" key="21">
    <source>
        <dbReference type="Proteomes" id="UP000260808"/>
    </source>
</evidence>
<accession>A0A2N5NFD0</accession>
<reference evidence="12" key="3">
    <citation type="submission" date="2020-02" db="EMBL/GenBank/DDBJ databases">
        <authorList>
            <person name="Littmann E."/>
            <person name="Sorbara M."/>
        </authorList>
    </citation>
    <scope>NUCLEOTIDE SEQUENCE</scope>
    <source>
        <strain evidence="13">MSK.15.32</strain>
        <strain evidence="12">MSK.22.53</strain>
    </source>
</reference>
<evidence type="ECO:0000313" key="15">
    <source>
        <dbReference type="EMBL" id="RGQ62211.1"/>
    </source>
</evidence>
<dbReference type="EMBL" id="QRIA01000011">
    <property type="protein sequence ID" value="RHG18248.1"/>
    <property type="molecule type" value="Genomic_DNA"/>
</dbReference>
<dbReference type="EMBL" id="QRLN01000017">
    <property type="protein sequence ID" value="RHJ10306.1"/>
    <property type="molecule type" value="Genomic_DNA"/>
</dbReference>
<gene>
    <name evidence="20" type="ORF">DW142_11735</name>
    <name evidence="19" type="ORF">DW243_05950</name>
    <name evidence="18" type="ORF">DW270_09665</name>
    <name evidence="17" type="ORF">DW812_07025</name>
    <name evidence="16" type="ORF">DWX36_11050</name>
    <name evidence="15" type="ORF">DWY88_14405</name>
    <name evidence="14" type="ORF">DXC31_08535</name>
    <name evidence="12" type="ORF">G4958_13550</name>
    <name evidence="13" type="ORF">G4993_09195</name>
    <name evidence="9" type="ORF">LIQ08_08635</name>
    <name evidence="11" type="ORF">O4N78_06415</name>
    <name evidence="10" type="ORF">PNU63_02510</name>
</gene>
<dbReference type="GeneID" id="57434503"/>
<dbReference type="EMBL" id="QSIR01000008">
    <property type="protein sequence ID" value="RHD07156.1"/>
    <property type="molecule type" value="Genomic_DNA"/>
</dbReference>
<dbReference type="Proteomes" id="UP001296580">
    <property type="component" value="Unassembled WGS sequence"/>
</dbReference>
<feature type="transmembrane region" description="Helical" evidence="8">
    <location>
        <begin position="52"/>
        <end position="74"/>
    </location>
</feature>
<evidence type="ECO:0000313" key="13">
    <source>
        <dbReference type="EMBL" id="NSI58577.1"/>
    </source>
</evidence>
<reference evidence="21 22" key="1">
    <citation type="submission" date="2018-08" db="EMBL/GenBank/DDBJ databases">
        <title>A genome reference for cultivated species of the human gut microbiota.</title>
        <authorList>
            <person name="Zou Y."/>
            <person name="Xue W."/>
            <person name="Luo G."/>
        </authorList>
    </citation>
    <scope>NUCLEOTIDE SEQUENCE [LARGE SCALE GENOMIC DNA]</scope>
    <source>
        <strain evidence="16 22">AF19-16AC</strain>
        <strain evidence="15 27">AF27-4BH</strain>
        <strain evidence="20 24">AM12-54</strain>
        <strain evidence="19 23">AM21-18</strain>
        <strain evidence="18 26">AM22-7AC</strain>
        <strain evidence="17 25">AM32-6</strain>
        <strain evidence="14 21">TF01-20-2</strain>
    </source>
</reference>
<dbReference type="Proteomes" id="UP000285697">
    <property type="component" value="Unassembled WGS sequence"/>
</dbReference>
<evidence type="ECO:0000256" key="6">
    <source>
        <dbReference type="ARBA" id="ARBA00023065"/>
    </source>
</evidence>
<reference evidence="11" key="5">
    <citation type="submission" date="2022-12" db="EMBL/GenBank/DDBJ databases">
        <title>Genome of R. gnavus strain RSHDN_120.</title>
        <authorList>
            <person name="Abdugheni R."/>
        </authorList>
    </citation>
    <scope>NUCLEOTIDE SEQUENCE</scope>
    <source>
        <strain evidence="11">RSHDN_120</strain>
    </source>
</reference>
<keyword evidence="3" id="KW-1003">Cell membrane</keyword>
<dbReference type="Proteomes" id="UP000260808">
    <property type="component" value="Unassembled WGS sequence"/>
</dbReference>
<evidence type="ECO:0000313" key="18">
    <source>
        <dbReference type="EMBL" id="RHG18248.1"/>
    </source>
</evidence>
<keyword evidence="2" id="KW-0813">Transport</keyword>
<dbReference type="Proteomes" id="UP000283992">
    <property type="component" value="Unassembled WGS sequence"/>
</dbReference>
<feature type="transmembrane region" description="Helical" evidence="8">
    <location>
        <begin position="136"/>
        <end position="157"/>
    </location>
</feature>
<evidence type="ECO:0000256" key="4">
    <source>
        <dbReference type="ARBA" id="ARBA00022692"/>
    </source>
</evidence>
<keyword evidence="4 8" id="KW-0812">Transmembrane</keyword>
<dbReference type="EMBL" id="QSSX01000017">
    <property type="protein sequence ID" value="RGM23000.1"/>
    <property type="molecule type" value="Genomic_DNA"/>
</dbReference>
<evidence type="ECO:0000313" key="10">
    <source>
        <dbReference type="EMBL" id="MDB8737672.1"/>
    </source>
</evidence>
<feature type="transmembrane region" description="Helical" evidence="8">
    <location>
        <begin position="330"/>
        <end position="350"/>
    </location>
</feature>
<dbReference type="EMBL" id="JAPZEG010000006">
    <property type="protein sequence ID" value="MDE1203210.1"/>
    <property type="molecule type" value="Genomic_DNA"/>
</dbReference>
<evidence type="ECO:0000313" key="25">
    <source>
        <dbReference type="Proteomes" id="UP000284472"/>
    </source>
</evidence>
<dbReference type="EMBL" id="JAJBOM010000010">
    <property type="protein sequence ID" value="MCB5619217.1"/>
    <property type="molecule type" value="Genomic_DNA"/>
</dbReference>
<evidence type="ECO:0000313" key="23">
    <source>
        <dbReference type="Proteomes" id="UP000283981"/>
    </source>
</evidence>
<dbReference type="Proteomes" id="UP001149331">
    <property type="component" value="Unassembled WGS sequence"/>
</dbReference>
<feature type="transmembrane region" description="Helical" evidence="8">
    <location>
        <begin position="428"/>
        <end position="449"/>
    </location>
</feature>
<dbReference type="AlphaFoldDB" id="A0A2N5NFD0"/>
<evidence type="ECO:0000256" key="3">
    <source>
        <dbReference type="ARBA" id="ARBA00022475"/>
    </source>
</evidence>
<feature type="transmembrane region" description="Helical" evidence="8">
    <location>
        <begin position="21"/>
        <end position="46"/>
    </location>
</feature>
<evidence type="ECO:0000313" key="24">
    <source>
        <dbReference type="Proteomes" id="UP000283992"/>
    </source>
</evidence>
<feature type="transmembrane region" description="Helical" evidence="8">
    <location>
        <begin position="371"/>
        <end position="392"/>
    </location>
</feature>
<evidence type="ECO:0000313" key="20">
    <source>
        <dbReference type="EMBL" id="RHJ10306.1"/>
    </source>
</evidence>
<evidence type="ECO:0000256" key="5">
    <source>
        <dbReference type="ARBA" id="ARBA00022989"/>
    </source>
</evidence>